<accession>A0A3S7SB22</accession>
<dbReference type="AlphaFoldDB" id="A0A3S7SB22"/>
<name>A0A3S7SB22_9GAMM</name>
<evidence type="ECO:0000256" key="1">
    <source>
        <dbReference type="SAM" id="MobiDB-lite"/>
    </source>
</evidence>
<dbReference type="EMBL" id="QGAC01000033">
    <property type="protein sequence ID" value="TKJ83723.1"/>
    <property type="molecule type" value="Genomic_DNA"/>
</dbReference>
<proteinExistence type="predicted"/>
<dbReference type="Proteomes" id="UP000306393">
    <property type="component" value="Unassembled WGS sequence"/>
</dbReference>
<comment type="caution">
    <text evidence="2">The sequence shown here is derived from an EMBL/GenBank/DDBJ whole genome shotgun (WGS) entry which is preliminary data.</text>
</comment>
<gene>
    <name evidence="2" type="ORF">EpCFBP13511_22110</name>
</gene>
<evidence type="ECO:0000313" key="2">
    <source>
        <dbReference type="EMBL" id="TKJ83723.1"/>
    </source>
</evidence>
<dbReference type="KEGG" id="epe:CI789_17245"/>
<protein>
    <submittedName>
        <fullName evidence="2">Uncharacterized protein</fullName>
    </submittedName>
</protein>
<evidence type="ECO:0000313" key="3">
    <source>
        <dbReference type="Proteomes" id="UP000306393"/>
    </source>
</evidence>
<organism evidence="2 3">
    <name type="scientific">Erwinia persicina</name>
    <dbReference type="NCBI Taxonomy" id="55211"/>
    <lineage>
        <taxon>Bacteria</taxon>
        <taxon>Pseudomonadati</taxon>
        <taxon>Pseudomonadota</taxon>
        <taxon>Gammaproteobacteria</taxon>
        <taxon>Enterobacterales</taxon>
        <taxon>Erwiniaceae</taxon>
        <taxon>Erwinia</taxon>
    </lineage>
</organism>
<reference evidence="2 3" key="1">
    <citation type="journal article" date="2019" name="Sci. Rep.">
        <title>Differences in resource use lead to coexistence of seed-transmitted microbial populations.</title>
        <authorList>
            <person name="Torres-Cortes G."/>
            <person name="Garcia B.J."/>
            <person name="Compant S."/>
            <person name="Rezki S."/>
            <person name="Jones P."/>
            <person name="Preveaux A."/>
            <person name="Briand M."/>
            <person name="Roulet A."/>
            <person name="Bouchez O."/>
            <person name="Jacobson D."/>
            <person name="Barret M."/>
        </authorList>
    </citation>
    <scope>NUCLEOTIDE SEQUENCE [LARGE SCALE GENOMIC DNA]</scope>
    <source>
        <strain evidence="2 3">CFBP13511</strain>
    </source>
</reference>
<sequence length="59" mass="6420">MWISLCISRYKAGFCWGLQRTVSLSQISPCHPSRTPYNAQPLRRHNGLQASGSGGSGSI</sequence>
<feature type="region of interest" description="Disordered" evidence="1">
    <location>
        <begin position="35"/>
        <end position="59"/>
    </location>
</feature>
<dbReference type="OrthoDB" id="6615232at2"/>